<organism evidence="1 2">
    <name type="scientific">Coptotermes formosanus</name>
    <name type="common">Formosan subterranean termite</name>
    <dbReference type="NCBI Taxonomy" id="36987"/>
    <lineage>
        <taxon>Eukaryota</taxon>
        <taxon>Metazoa</taxon>
        <taxon>Ecdysozoa</taxon>
        <taxon>Arthropoda</taxon>
        <taxon>Hexapoda</taxon>
        <taxon>Insecta</taxon>
        <taxon>Pterygota</taxon>
        <taxon>Neoptera</taxon>
        <taxon>Polyneoptera</taxon>
        <taxon>Dictyoptera</taxon>
        <taxon>Blattodea</taxon>
        <taxon>Blattoidea</taxon>
        <taxon>Termitoidae</taxon>
        <taxon>Rhinotermitidae</taxon>
        <taxon>Coptotermes</taxon>
    </lineage>
</organism>
<dbReference type="GO" id="GO:0003676">
    <property type="term" value="F:nucleic acid binding"/>
    <property type="evidence" value="ECO:0007669"/>
    <property type="project" value="InterPro"/>
</dbReference>
<gene>
    <name evidence="1" type="ORF">Cfor_10275</name>
</gene>
<sequence length="106" mass="12623">MVWDINVRYHWSLFFEEERGSAVTVTSHIYEHRVNEFLLPDLRCRDINLATFWFEKSRATAHTARQSMNALRTVFEHRIISCYEDISWPARSADLPACDFFSWGHL</sequence>
<dbReference type="AlphaFoldDB" id="A0A6L2PE78"/>
<dbReference type="PANTHER" id="PTHR47326:SF1">
    <property type="entry name" value="HTH PSQ-TYPE DOMAIN-CONTAINING PROTEIN"/>
    <property type="match status" value="1"/>
</dbReference>
<protein>
    <submittedName>
        <fullName evidence="1">Uncharacterized protein</fullName>
    </submittedName>
</protein>
<dbReference type="EMBL" id="BLKM01000258">
    <property type="protein sequence ID" value="GFG30863.1"/>
    <property type="molecule type" value="Genomic_DNA"/>
</dbReference>
<keyword evidence="2" id="KW-1185">Reference proteome</keyword>
<evidence type="ECO:0000313" key="1">
    <source>
        <dbReference type="EMBL" id="GFG30863.1"/>
    </source>
</evidence>
<dbReference type="InParanoid" id="A0A6L2PE78"/>
<proteinExistence type="predicted"/>
<evidence type="ECO:0000313" key="2">
    <source>
        <dbReference type="Proteomes" id="UP000502823"/>
    </source>
</evidence>
<name>A0A6L2PE78_COPFO</name>
<dbReference type="InterPro" id="IPR036397">
    <property type="entry name" value="RNaseH_sf"/>
</dbReference>
<dbReference type="Proteomes" id="UP000502823">
    <property type="component" value="Unassembled WGS sequence"/>
</dbReference>
<dbReference type="OrthoDB" id="8187225at2759"/>
<dbReference type="PANTHER" id="PTHR47326">
    <property type="entry name" value="TRANSPOSABLE ELEMENT TC3 TRANSPOSASE-LIKE PROTEIN"/>
    <property type="match status" value="1"/>
</dbReference>
<comment type="caution">
    <text evidence="1">The sequence shown here is derived from an EMBL/GenBank/DDBJ whole genome shotgun (WGS) entry which is preliminary data.</text>
</comment>
<accession>A0A6L2PE78</accession>
<dbReference type="Gene3D" id="3.30.420.10">
    <property type="entry name" value="Ribonuclease H-like superfamily/Ribonuclease H"/>
    <property type="match status" value="1"/>
</dbReference>
<reference evidence="2" key="1">
    <citation type="submission" date="2020-01" db="EMBL/GenBank/DDBJ databases">
        <title>Draft genome sequence of the Termite Coptotermes fromosanus.</title>
        <authorList>
            <person name="Itakura S."/>
            <person name="Yosikawa Y."/>
            <person name="Umezawa K."/>
        </authorList>
    </citation>
    <scope>NUCLEOTIDE SEQUENCE [LARGE SCALE GENOMIC DNA]</scope>
</reference>